<feature type="transmembrane region" description="Helical" evidence="1">
    <location>
        <begin position="55"/>
        <end position="79"/>
    </location>
</feature>
<gene>
    <name evidence="2" type="ORF">NIES21_38520</name>
</gene>
<organism evidence="2 3">
    <name type="scientific">Anabaenopsis circularis NIES-21</name>
    <dbReference type="NCBI Taxonomy" id="1085406"/>
    <lineage>
        <taxon>Bacteria</taxon>
        <taxon>Bacillati</taxon>
        <taxon>Cyanobacteriota</taxon>
        <taxon>Cyanophyceae</taxon>
        <taxon>Nostocales</taxon>
        <taxon>Nodulariaceae</taxon>
        <taxon>Anabaenopsis</taxon>
    </lineage>
</organism>
<sequence>MINNLNFQSPELFASVVFTPEFNSFKTINPSQAWSLFFTGGREENKLDSKPQISLLFTMTVLAVVISGFVRTLIIQAFFPG</sequence>
<name>A0A1Z4GKK8_9CYAN</name>
<evidence type="ECO:0000256" key="1">
    <source>
        <dbReference type="SAM" id="Phobius"/>
    </source>
</evidence>
<dbReference type="OrthoDB" id="515244at2"/>
<evidence type="ECO:0000313" key="3">
    <source>
        <dbReference type="Proteomes" id="UP000218287"/>
    </source>
</evidence>
<keyword evidence="1" id="KW-1133">Transmembrane helix</keyword>
<keyword evidence="3" id="KW-1185">Reference proteome</keyword>
<keyword evidence="1" id="KW-0472">Membrane</keyword>
<proteinExistence type="predicted"/>
<reference evidence="2 3" key="1">
    <citation type="submission" date="2017-06" db="EMBL/GenBank/DDBJ databases">
        <title>Genome sequencing of cyanobaciteial culture collection at National Institute for Environmental Studies (NIES).</title>
        <authorList>
            <person name="Hirose Y."/>
            <person name="Shimura Y."/>
            <person name="Fujisawa T."/>
            <person name="Nakamura Y."/>
            <person name="Kawachi M."/>
        </authorList>
    </citation>
    <scope>NUCLEOTIDE SEQUENCE [LARGE SCALE GENOMIC DNA]</scope>
    <source>
        <strain evidence="2 3">NIES-21</strain>
    </source>
</reference>
<dbReference type="AlphaFoldDB" id="A0A1Z4GKK8"/>
<accession>A0A1Z4GKK8</accession>
<protein>
    <submittedName>
        <fullName evidence="2">Uncharacterized protein</fullName>
    </submittedName>
</protein>
<dbReference type="Proteomes" id="UP000218287">
    <property type="component" value="Chromosome"/>
</dbReference>
<keyword evidence="1" id="KW-0812">Transmembrane</keyword>
<evidence type="ECO:0000313" key="2">
    <source>
        <dbReference type="EMBL" id="BAY18009.1"/>
    </source>
</evidence>
<dbReference type="EMBL" id="AP018174">
    <property type="protein sequence ID" value="BAY18009.1"/>
    <property type="molecule type" value="Genomic_DNA"/>
</dbReference>